<dbReference type="Proteomes" id="UP001175271">
    <property type="component" value="Unassembled WGS sequence"/>
</dbReference>
<dbReference type="GO" id="GO:0008270">
    <property type="term" value="F:zinc ion binding"/>
    <property type="evidence" value="ECO:0007669"/>
    <property type="project" value="UniProtKB-KW"/>
</dbReference>
<dbReference type="GO" id="GO:0003677">
    <property type="term" value="F:DNA binding"/>
    <property type="evidence" value="ECO:0007669"/>
    <property type="project" value="InterPro"/>
</dbReference>
<sequence>MGGGSLVWNHYTRSGNVATCNRCLRRFVISSTGTTSPLWTHLKKAHAEVDLGVKAVVQQEEVENPSKRATQTFITDYAEDWHKQRSQKFETLLVKFIADANLSANVTEYQSFKALVRFNASDVKIPSRHELLGPILDREYQRAKDRTQSIFSGKPISITADSYTKGTHSLFAITAHLLTSDFRSVSEIIGIVPCAEIKHTAINLSSLVAENLKSLEISLSDVVGITRDGAANMAAMCDTLGVTSIHCFCHNLHLIVKSSLERCVKADELVKKAIDIVASFRRSPNEIRQQPLLLGLCQIAFTCSVFDFTVMNRQFYSMPNKRVLIEPTGSYFSHLFVFFNVFVSLWSLRRLCNHSSQGYQQFEQRTGIAEAFFSLLHHLCLIAVSGAGLYLCIKFTLTAQTVGVFTEHSEPKLFQDAANWYYVRLYALAVLCGSSTILNVISFCLQNNCSEFKGKETSLKM</sequence>
<comment type="caution">
    <text evidence="10">The sequence shown here is derived from an EMBL/GenBank/DDBJ whole genome shotgun (WGS) entry which is preliminary data.</text>
</comment>
<keyword evidence="8" id="KW-0812">Transmembrane</keyword>
<dbReference type="GO" id="GO:0009791">
    <property type="term" value="P:post-embryonic development"/>
    <property type="evidence" value="ECO:0007669"/>
    <property type="project" value="UniProtKB-ARBA"/>
</dbReference>
<dbReference type="GO" id="GO:0005634">
    <property type="term" value="C:nucleus"/>
    <property type="evidence" value="ECO:0007669"/>
    <property type="project" value="UniProtKB-SubCell"/>
</dbReference>
<evidence type="ECO:0000256" key="2">
    <source>
        <dbReference type="ARBA" id="ARBA00022723"/>
    </source>
</evidence>
<keyword evidence="5" id="KW-0805">Transcription regulation</keyword>
<keyword evidence="8" id="KW-1133">Transmembrane helix</keyword>
<feature type="domain" description="BED-type" evidence="9">
    <location>
        <begin position="5"/>
        <end position="46"/>
    </location>
</feature>
<feature type="transmembrane region" description="Helical" evidence="8">
    <location>
        <begin position="368"/>
        <end position="391"/>
    </location>
</feature>
<evidence type="ECO:0000256" key="8">
    <source>
        <dbReference type="SAM" id="Phobius"/>
    </source>
</evidence>
<keyword evidence="3" id="KW-0863">Zinc-finger</keyword>
<comment type="subcellular location">
    <subcellularLocation>
        <location evidence="1">Nucleus</location>
    </subcellularLocation>
</comment>
<evidence type="ECO:0000259" key="9">
    <source>
        <dbReference type="Pfam" id="PF02892"/>
    </source>
</evidence>
<reference evidence="10" key="1">
    <citation type="submission" date="2023-06" db="EMBL/GenBank/DDBJ databases">
        <title>Genomic analysis of the entomopathogenic nematode Steinernema hermaphroditum.</title>
        <authorList>
            <person name="Schwarz E.M."/>
            <person name="Heppert J.K."/>
            <person name="Baniya A."/>
            <person name="Schwartz H.T."/>
            <person name="Tan C.-H."/>
            <person name="Antoshechkin I."/>
            <person name="Sternberg P.W."/>
            <person name="Goodrich-Blair H."/>
            <person name="Dillman A.R."/>
        </authorList>
    </citation>
    <scope>NUCLEOTIDE SEQUENCE</scope>
    <source>
        <strain evidence="10">PS9179</strain>
        <tissue evidence="10">Whole animal</tissue>
    </source>
</reference>
<protein>
    <recommendedName>
        <fullName evidence="9">BED-type domain-containing protein</fullName>
    </recommendedName>
</protein>
<keyword evidence="7" id="KW-0539">Nucleus</keyword>
<evidence type="ECO:0000256" key="6">
    <source>
        <dbReference type="ARBA" id="ARBA00023163"/>
    </source>
</evidence>
<evidence type="ECO:0000313" key="10">
    <source>
        <dbReference type="EMBL" id="KAK0413738.1"/>
    </source>
</evidence>
<dbReference type="InterPro" id="IPR052035">
    <property type="entry name" value="ZnF_BED_domain_contain"/>
</dbReference>
<evidence type="ECO:0000256" key="3">
    <source>
        <dbReference type="ARBA" id="ARBA00022771"/>
    </source>
</evidence>
<keyword evidence="8" id="KW-0472">Membrane</keyword>
<dbReference type="PANTHER" id="PTHR46481">
    <property type="entry name" value="ZINC FINGER BED DOMAIN-CONTAINING PROTEIN 4"/>
    <property type="match status" value="1"/>
</dbReference>
<dbReference type="AlphaFoldDB" id="A0AA39HX31"/>
<dbReference type="SMART" id="SM00614">
    <property type="entry name" value="ZnF_BED"/>
    <property type="match status" value="1"/>
</dbReference>
<keyword evidence="11" id="KW-1185">Reference proteome</keyword>
<dbReference type="InterPro" id="IPR003656">
    <property type="entry name" value="Znf_BED"/>
</dbReference>
<evidence type="ECO:0000313" key="11">
    <source>
        <dbReference type="Proteomes" id="UP001175271"/>
    </source>
</evidence>
<name>A0AA39HX31_9BILA</name>
<accession>A0AA39HX31</accession>
<keyword evidence="2" id="KW-0479">Metal-binding</keyword>
<dbReference type="Pfam" id="PF02892">
    <property type="entry name" value="zf-BED"/>
    <property type="match status" value="1"/>
</dbReference>
<feature type="transmembrane region" description="Helical" evidence="8">
    <location>
        <begin position="421"/>
        <end position="445"/>
    </location>
</feature>
<dbReference type="SUPFAM" id="SSF57667">
    <property type="entry name" value="beta-beta-alpha zinc fingers"/>
    <property type="match status" value="1"/>
</dbReference>
<proteinExistence type="predicted"/>
<keyword evidence="6" id="KW-0804">Transcription</keyword>
<dbReference type="SUPFAM" id="SSF53098">
    <property type="entry name" value="Ribonuclease H-like"/>
    <property type="match status" value="1"/>
</dbReference>
<evidence type="ECO:0000256" key="5">
    <source>
        <dbReference type="ARBA" id="ARBA00023015"/>
    </source>
</evidence>
<dbReference type="PANTHER" id="PTHR46481:SF10">
    <property type="entry name" value="ZINC FINGER BED DOMAIN-CONTAINING PROTEIN 39"/>
    <property type="match status" value="1"/>
</dbReference>
<evidence type="ECO:0000256" key="1">
    <source>
        <dbReference type="ARBA" id="ARBA00004123"/>
    </source>
</evidence>
<dbReference type="InterPro" id="IPR036236">
    <property type="entry name" value="Znf_C2H2_sf"/>
</dbReference>
<keyword evidence="4" id="KW-0862">Zinc</keyword>
<organism evidence="10 11">
    <name type="scientific">Steinernema hermaphroditum</name>
    <dbReference type="NCBI Taxonomy" id="289476"/>
    <lineage>
        <taxon>Eukaryota</taxon>
        <taxon>Metazoa</taxon>
        <taxon>Ecdysozoa</taxon>
        <taxon>Nematoda</taxon>
        <taxon>Chromadorea</taxon>
        <taxon>Rhabditida</taxon>
        <taxon>Tylenchina</taxon>
        <taxon>Panagrolaimomorpha</taxon>
        <taxon>Strongyloidoidea</taxon>
        <taxon>Steinernematidae</taxon>
        <taxon>Steinernema</taxon>
    </lineage>
</organism>
<dbReference type="InterPro" id="IPR012337">
    <property type="entry name" value="RNaseH-like_sf"/>
</dbReference>
<gene>
    <name evidence="10" type="ORF">QR680_006965</name>
</gene>
<feature type="transmembrane region" description="Helical" evidence="8">
    <location>
        <begin position="331"/>
        <end position="348"/>
    </location>
</feature>
<dbReference type="EMBL" id="JAUCMV010000003">
    <property type="protein sequence ID" value="KAK0413738.1"/>
    <property type="molecule type" value="Genomic_DNA"/>
</dbReference>
<evidence type="ECO:0000256" key="4">
    <source>
        <dbReference type="ARBA" id="ARBA00022833"/>
    </source>
</evidence>
<evidence type="ECO:0000256" key="7">
    <source>
        <dbReference type="ARBA" id="ARBA00023242"/>
    </source>
</evidence>